<name>A0A158KZP1_9BURK</name>
<dbReference type="OrthoDB" id="5944333at2"/>
<feature type="coiled-coil region" evidence="1">
    <location>
        <begin position="119"/>
        <end position="213"/>
    </location>
</feature>
<evidence type="ECO:0000256" key="1">
    <source>
        <dbReference type="SAM" id="Coils"/>
    </source>
</evidence>
<feature type="coiled-coil region" evidence="1">
    <location>
        <begin position="51"/>
        <end position="92"/>
    </location>
</feature>
<dbReference type="AlphaFoldDB" id="A0A158KZP1"/>
<evidence type="ECO:0000313" key="4">
    <source>
        <dbReference type="Proteomes" id="UP000054770"/>
    </source>
</evidence>
<evidence type="ECO:0000313" key="3">
    <source>
        <dbReference type="EMBL" id="SAL86455.1"/>
    </source>
</evidence>
<keyword evidence="1" id="KW-0175">Coiled coil</keyword>
<accession>A0A158KZP1</accession>
<sequence length="258" mass="28281">MSRVSNTRLSPREAAALLVAADRREHAERAGAAAAEQARFQTQLEAHATRIVELERRLAAQATAAEAARARIAALEKQLDEAREQGETKLDALRATHELEVGALRAATVMRDQSFQTELDKATQQMEGDEKRIMKQISEARADQKRAEALLMKMQQTNESSLSEMSALRAELADKTCIIEQHKETTEEKEAELMKLRAERGNLLIELAAARSKLEVSEAPVAMQEPCAAGAESAATQAKATRTPGAGRGKARRKSKIE</sequence>
<feature type="region of interest" description="Disordered" evidence="2">
    <location>
        <begin position="226"/>
        <end position="258"/>
    </location>
</feature>
<evidence type="ECO:0000256" key="2">
    <source>
        <dbReference type="SAM" id="MobiDB-lite"/>
    </source>
</evidence>
<protein>
    <submittedName>
        <fullName evidence="3">Uncharacterized protein</fullName>
    </submittedName>
</protein>
<dbReference type="RefSeq" id="WP_087649801.1">
    <property type="nucleotide sequence ID" value="NZ_FCON02000229.1"/>
</dbReference>
<comment type="caution">
    <text evidence="3">The sequence shown here is derived from an EMBL/GenBank/DDBJ whole genome shotgun (WGS) entry which is preliminary data.</text>
</comment>
<keyword evidence="4" id="KW-1185">Reference proteome</keyword>
<gene>
    <name evidence="3" type="ORF">AWB68_08036</name>
</gene>
<dbReference type="EMBL" id="FCON02000229">
    <property type="protein sequence ID" value="SAL86455.1"/>
    <property type="molecule type" value="Genomic_DNA"/>
</dbReference>
<feature type="compositionally biased region" description="Basic residues" evidence="2">
    <location>
        <begin position="249"/>
        <end position="258"/>
    </location>
</feature>
<reference evidence="3" key="1">
    <citation type="submission" date="2016-01" db="EMBL/GenBank/DDBJ databases">
        <authorList>
            <person name="Peeters C."/>
        </authorList>
    </citation>
    <scope>NUCLEOTIDE SEQUENCE [LARGE SCALE GENOMIC DNA]</scope>
    <source>
        <strain evidence="3">LMG 22940</strain>
    </source>
</reference>
<organism evidence="3 4">
    <name type="scientific">Caballeronia choica</name>
    <dbReference type="NCBI Taxonomy" id="326476"/>
    <lineage>
        <taxon>Bacteria</taxon>
        <taxon>Pseudomonadati</taxon>
        <taxon>Pseudomonadota</taxon>
        <taxon>Betaproteobacteria</taxon>
        <taxon>Burkholderiales</taxon>
        <taxon>Burkholderiaceae</taxon>
        <taxon>Caballeronia</taxon>
    </lineage>
</organism>
<proteinExistence type="predicted"/>
<dbReference type="Proteomes" id="UP000054770">
    <property type="component" value="Unassembled WGS sequence"/>
</dbReference>